<name>A0AA48P7T4_9VIRU</name>
<evidence type="ECO:0000313" key="2">
    <source>
        <dbReference type="EMBL" id="DBA11592.1"/>
    </source>
</evidence>
<organism evidence="2">
    <name type="scientific">Malaco herpesvirus 2</name>
    <dbReference type="NCBI Taxonomy" id="3031798"/>
    <lineage>
        <taxon>Viruses</taxon>
        <taxon>Duplodnaviria</taxon>
        <taxon>Heunggongvirae</taxon>
        <taxon>Peploviricota</taxon>
        <taxon>Herviviricetes</taxon>
        <taxon>Herpesvirales</taxon>
        <taxon>Malacoherpesviridae</taxon>
    </lineage>
</organism>
<protein>
    <submittedName>
        <fullName evidence="2">ORF52</fullName>
    </submittedName>
</protein>
<evidence type="ECO:0000256" key="1">
    <source>
        <dbReference type="SAM" id="Coils"/>
    </source>
</evidence>
<reference evidence="2" key="1">
    <citation type="journal article" date="2023" name="Front. Mar. Sci.">
        <title>Tracing the invertebrate herpesviruses in the global sequence datasets.</title>
        <authorList>
            <person name="Rosani U."/>
            <person name="Gaia M."/>
            <person name="Delmont T.O."/>
            <person name="Krupovic M."/>
        </authorList>
    </citation>
    <scope>NUCLEOTIDE SEQUENCE</scope>
    <source>
        <strain evidence="2">MalacoHV2/Med/2018 153</strain>
    </source>
</reference>
<sequence>MSECLQHEYELKNMRHQLQQKDEIIAAYQKQNDEIVAYYEKQMREHITEARCKQAELEALRELLSDRTSNAQQRRQKAIQKIRQEYYRKDCSSSPMYQQEGYGIIVCDGKQTQPLIYDEDIIDSLVEPMVNNVEIPQQTEGQLQCARCQKVYSVIDYIKFLKHVNELSCS</sequence>
<dbReference type="EMBL" id="BK063061">
    <property type="protein sequence ID" value="DBA11592.1"/>
    <property type="molecule type" value="Genomic_DNA"/>
</dbReference>
<accession>A0AA48P7T4</accession>
<keyword evidence="1" id="KW-0175">Coiled coil</keyword>
<proteinExistence type="predicted"/>
<feature type="coiled-coil region" evidence="1">
    <location>
        <begin position="11"/>
        <end position="63"/>
    </location>
</feature>
<reference evidence="2" key="2">
    <citation type="submission" date="2023-01" db="EMBL/GenBank/DDBJ databases">
        <authorList>
            <person name="Rosani U."/>
            <person name="Delmont T.O."/>
            <person name="Gaia M."/>
            <person name="Krupovic M."/>
        </authorList>
    </citation>
    <scope>NUCLEOTIDE SEQUENCE</scope>
    <source>
        <strain evidence="2">MalacoHV2/Med/2018 153</strain>
    </source>
</reference>